<reference evidence="1" key="1">
    <citation type="submission" date="2021-02" db="EMBL/GenBank/DDBJ databases">
        <authorList>
            <person name="Nowell W R."/>
        </authorList>
    </citation>
    <scope>NUCLEOTIDE SEQUENCE</scope>
</reference>
<organism evidence="1 2">
    <name type="scientific">Rotaria socialis</name>
    <dbReference type="NCBI Taxonomy" id="392032"/>
    <lineage>
        <taxon>Eukaryota</taxon>
        <taxon>Metazoa</taxon>
        <taxon>Spiralia</taxon>
        <taxon>Gnathifera</taxon>
        <taxon>Rotifera</taxon>
        <taxon>Eurotatoria</taxon>
        <taxon>Bdelloidea</taxon>
        <taxon>Philodinida</taxon>
        <taxon>Philodinidae</taxon>
        <taxon>Rotaria</taxon>
    </lineage>
</organism>
<dbReference type="InterPro" id="IPR001969">
    <property type="entry name" value="Aspartic_peptidase_AS"/>
</dbReference>
<protein>
    <recommendedName>
        <fullName evidence="3">Retrotransposon gag domain-containing protein</fullName>
    </recommendedName>
</protein>
<evidence type="ECO:0000313" key="1">
    <source>
        <dbReference type="EMBL" id="CAF3381485.1"/>
    </source>
</evidence>
<name>A0A817YH05_9BILA</name>
<sequence>MIDANDNILYCICAAKLDGEAKRWYEDNISFIQWKQLKSSLFERFTTSDSSSKIFEQLKEHKQKLDETVTSYYDAIIKLLSTTNYASSTLLIPIYINVQVNNKQHQAIVDTGSAVTLINQQLLKKIYHTELVYKKKLHKSANCTSIDIISEIQLEVKIQGHKTLIIADIAMNLITHLLLGNDWIMQNNVIIDSLQRHLALIDNISTNTF</sequence>
<dbReference type="SUPFAM" id="SSF50630">
    <property type="entry name" value="Acid proteases"/>
    <property type="match status" value="1"/>
</dbReference>
<dbReference type="Proteomes" id="UP000663865">
    <property type="component" value="Unassembled WGS sequence"/>
</dbReference>
<dbReference type="Pfam" id="PF13975">
    <property type="entry name" value="gag-asp_proteas"/>
    <property type="match status" value="1"/>
</dbReference>
<dbReference type="GO" id="GO:0006508">
    <property type="term" value="P:proteolysis"/>
    <property type="evidence" value="ECO:0007669"/>
    <property type="project" value="InterPro"/>
</dbReference>
<dbReference type="EMBL" id="CAJNYV010000761">
    <property type="protein sequence ID" value="CAF3381485.1"/>
    <property type="molecule type" value="Genomic_DNA"/>
</dbReference>
<dbReference type="Gene3D" id="2.40.70.10">
    <property type="entry name" value="Acid Proteases"/>
    <property type="match status" value="1"/>
</dbReference>
<comment type="caution">
    <text evidence="1">The sequence shown here is derived from an EMBL/GenBank/DDBJ whole genome shotgun (WGS) entry which is preliminary data.</text>
</comment>
<accession>A0A817YH05</accession>
<evidence type="ECO:0000313" key="2">
    <source>
        <dbReference type="Proteomes" id="UP000663865"/>
    </source>
</evidence>
<gene>
    <name evidence="1" type="ORF">KIK155_LOCUS6342</name>
</gene>
<dbReference type="InterPro" id="IPR021109">
    <property type="entry name" value="Peptidase_aspartic_dom_sf"/>
</dbReference>
<dbReference type="GO" id="GO:0004190">
    <property type="term" value="F:aspartic-type endopeptidase activity"/>
    <property type="evidence" value="ECO:0007669"/>
    <property type="project" value="InterPro"/>
</dbReference>
<proteinExistence type="predicted"/>
<dbReference type="PROSITE" id="PS00141">
    <property type="entry name" value="ASP_PROTEASE"/>
    <property type="match status" value="1"/>
</dbReference>
<dbReference type="CDD" id="cd00303">
    <property type="entry name" value="retropepsin_like"/>
    <property type="match status" value="1"/>
</dbReference>
<dbReference type="AlphaFoldDB" id="A0A817YH05"/>
<evidence type="ECO:0008006" key="3">
    <source>
        <dbReference type="Google" id="ProtNLM"/>
    </source>
</evidence>